<comment type="caution">
    <text evidence="10">The sequence shown here is derived from an EMBL/GenBank/DDBJ whole genome shotgun (WGS) entry which is preliminary data.</text>
</comment>
<gene>
    <name evidence="10" type="ORF">CBYS24578_00000957</name>
</gene>
<dbReference type="GO" id="GO:0016020">
    <property type="term" value="C:membrane"/>
    <property type="evidence" value="ECO:0007669"/>
    <property type="project" value="UniProtKB-SubCell"/>
</dbReference>
<name>A0A9N9TWU9_9HYPO</name>
<comment type="subcellular location">
    <subcellularLocation>
        <location evidence="2">Membrane</location>
    </subcellularLocation>
    <subcellularLocation>
        <location evidence="1">Mitochondrion</location>
    </subcellularLocation>
</comment>
<evidence type="ECO:0000256" key="5">
    <source>
        <dbReference type="ARBA" id="ARBA00023054"/>
    </source>
</evidence>
<feature type="compositionally biased region" description="Low complexity" evidence="8">
    <location>
        <begin position="377"/>
        <end position="390"/>
    </location>
</feature>
<protein>
    <recommendedName>
        <fullName evidence="12">MOZ protein represents a chromatin-associated acetyltransferase</fullName>
    </recommendedName>
</protein>
<accession>A0A9N9TWU9</accession>
<evidence type="ECO:0000313" key="11">
    <source>
        <dbReference type="Proteomes" id="UP000754883"/>
    </source>
</evidence>
<dbReference type="OrthoDB" id="5424147at2759"/>
<evidence type="ECO:0008006" key="12">
    <source>
        <dbReference type="Google" id="ProtNLM"/>
    </source>
</evidence>
<dbReference type="EMBL" id="CABFNO020001240">
    <property type="protein sequence ID" value="CAG9972260.1"/>
    <property type="molecule type" value="Genomic_DNA"/>
</dbReference>
<dbReference type="InterPro" id="IPR024461">
    <property type="entry name" value="CCDC90-like"/>
</dbReference>
<feature type="transmembrane region" description="Helical" evidence="9">
    <location>
        <begin position="333"/>
        <end position="353"/>
    </location>
</feature>
<dbReference type="Gene3D" id="1.20.5.340">
    <property type="match status" value="1"/>
</dbReference>
<keyword evidence="6" id="KW-0496">Mitochondrion</keyword>
<evidence type="ECO:0000256" key="2">
    <source>
        <dbReference type="ARBA" id="ARBA00004370"/>
    </source>
</evidence>
<evidence type="ECO:0000256" key="4">
    <source>
        <dbReference type="ARBA" id="ARBA00022989"/>
    </source>
</evidence>
<proteinExistence type="predicted"/>
<keyword evidence="4 9" id="KW-1133">Transmembrane helix</keyword>
<dbReference type="AlphaFoldDB" id="A0A9N9TWU9"/>
<dbReference type="GO" id="GO:0005739">
    <property type="term" value="C:mitochondrion"/>
    <property type="evidence" value="ECO:0007669"/>
    <property type="project" value="UniProtKB-SubCell"/>
</dbReference>
<feature type="region of interest" description="Disordered" evidence="8">
    <location>
        <begin position="354"/>
        <end position="390"/>
    </location>
</feature>
<keyword evidence="11" id="KW-1185">Reference proteome</keyword>
<keyword evidence="3 9" id="KW-0812">Transmembrane</keyword>
<dbReference type="PANTHER" id="PTHR14360:SF12">
    <property type="entry name" value="MOZ PROTEIN REPRESENTS A CHROMATIN-ASSOCIATED ACETYLTRANSFERASE"/>
    <property type="match status" value="1"/>
</dbReference>
<feature type="non-terminal residue" evidence="10">
    <location>
        <position position="1"/>
    </location>
</feature>
<evidence type="ECO:0000313" key="10">
    <source>
        <dbReference type="EMBL" id="CAG9972260.1"/>
    </source>
</evidence>
<dbReference type="Pfam" id="PF07798">
    <property type="entry name" value="CCDC90-like"/>
    <property type="match status" value="1"/>
</dbReference>
<dbReference type="PANTHER" id="PTHR14360">
    <property type="entry name" value="PROTEIN FMP32, MITOCHONDRIAL"/>
    <property type="match status" value="1"/>
</dbReference>
<reference evidence="10" key="1">
    <citation type="submission" date="2021-10" db="EMBL/GenBank/DDBJ databases">
        <authorList>
            <person name="Piombo E."/>
        </authorList>
    </citation>
    <scope>NUCLEOTIDE SEQUENCE</scope>
</reference>
<evidence type="ECO:0000256" key="1">
    <source>
        <dbReference type="ARBA" id="ARBA00004173"/>
    </source>
</evidence>
<evidence type="ECO:0000256" key="9">
    <source>
        <dbReference type="SAM" id="Phobius"/>
    </source>
</evidence>
<keyword evidence="5" id="KW-0175">Coiled coil</keyword>
<feature type="compositionally biased region" description="Gly residues" evidence="8">
    <location>
        <begin position="113"/>
        <end position="131"/>
    </location>
</feature>
<evidence type="ECO:0000256" key="6">
    <source>
        <dbReference type="ARBA" id="ARBA00023128"/>
    </source>
</evidence>
<keyword evidence="7 9" id="KW-0472">Membrane</keyword>
<evidence type="ECO:0000256" key="7">
    <source>
        <dbReference type="ARBA" id="ARBA00023136"/>
    </source>
</evidence>
<feature type="compositionally biased region" description="Acidic residues" evidence="8">
    <location>
        <begin position="92"/>
        <end position="101"/>
    </location>
</feature>
<sequence length="390" mass="42208">RAVAAAPSSRRGLVTAVTVYNSGDQGLRWKSSFAPRHGKAIEPGAGGEDAAAVEAALLPTTMTAGEQRAVQSRSIVKMEEGLEQGATSGEGEIGEGEASGEEEVHASSAAGDEAGGSGASGQTSSGGGGEQTGAAGSERMSRGPLEAVLKFEELEKTARQAPAMSPPRYVHHFDTFSLVKQLHEGGYTQPQAIESMKGIRKLLAQNLSVAQESLVSKSDVENESYLFNAACSELGQEIKNNRRLQDEQVRQQRTHLQHEVDILQQSLNQEVSTLNDNIRGMFNDRKMAVRAEQTTAEGAIQQINYKISTSLVSDMKSEIEGVRWILIRRSATGIFFMAMLTLLSIRYATYLHSETQKEKQRRKKEERDRRDRGQTDSSPAADAAAILSAN</sequence>
<dbReference type="Proteomes" id="UP000754883">
    <property type="component" value="Unassembled WGS sequence"/>
</dbReference>
<evidence type="ECO:0000256" key="8">
    <source>
        <dbReference type="SAM" id="MobiDB-lite"/>
    </source>
</evidence>
<feature type="region of interest" description="Disordered" evidence="8">
    <location>
        <begin position="81"/>
        <end position="142"/>
    </location>
</feature>
<organism evidence="10 11">
    <name type="scientific">Clonostachys byssicola</name>
    <dbReference type="NCBI Taxonomy" id="160290"/>
    <lineage>
        <taxon>Eukaryota</taxon>
        <taxon>Fungi</taxon>
        <taxon>Dikarya</taxon>
        <taxon>Ascomycota</taxon>
        <taxon>Pezizomycotina</taxon>
        <taxon>Sordariomycetes</taxon>
        <taxon>Hypocreomycetidae</taxon>
        <taxon>Hypocreales</taxon>
        <taxon>Bionectriaceae</taxon>
        <taxon>Clonostachys</taxon>
    </lineage>
</organism>
<evidence type="ECO:0000256" key="3">
    <source>
        <dbReference type="ARBA" id="ARBA00022692"/>
    </source>
</evidence>
<feature type="compositionally biased region" description="Basic and acidic residues" evidence="8">
    <location>
        <begin position="354"/>
        <end position="374"/>
    </location>
</feature>